<dbReference type="Pfam" id="PF04230">
    <property type="entry name" value="PS_pyruv_trans"/>
    <property type="match status" value="1"/>
</dbReference>
<dbReference type="EMBL" id="JABEVU030000001">
    <property type="protein sequence ID" value="MDB0579485.1"/>
    <property type="molecule type" value="Genomic_DNA"/>
</dbReference>
<organism evidence="2 3">
    <name type="scientific">Salinicoccus roseus</name>
    <dbReference type="NCBI Taxonomy" id="45670"/>
    <lineage>
        <taxon>Bacteria</taxon>
        <taxon>Bacillati</taxon>
        <taxon>Bacillota</taxon>
        <taxon>Bacilli</taxon>
        <taxon>Bacillales</taxon>
        <taxon>Staphylococcaceae</taxon>
        <taxon>Salinicoccus</taxon>
    </lineage>
</organism>
<reference evidence="2 3" key="2">
    <citation type="submission" date="2022-12" db="EMBL/GenBank/DDBJ databases">
        <title>Genome analysis and biological profiling of marine Salinicoccus roseus MOSEL-ME25.</title>
        <authorList>
            <person name="Mirza F.T."/>
            <person name="Xie Y."/>
            <person name="Shinwari Z.K."/>
        </authorList>
    </citation>
    <scope>NUCLEOTIDE SEQUENCE [LARGE SCALE GENOMIC DNA]</scope>
    <source>
        <strain evidence="2 3">MOSEL-ME25</strain>
    </source>
</reference>
<evidence type="ECO:0000259" key="1">
    <source>
        <dbReference type="Pfam" id="PF04230"/>
    </source>
</evidence>
<gene>
    <name evidence="2" type="ORF">F7P68_0003005</name>
</gene>
<name>A0ABT4YF85_9STAP</name>
<keyword evidence="3" id="KW-1185">Reference proteome</keyword>
<sequence>MKIFFKGYYGFKNIGDDIFVHIANWYFKNKMENAELIFIGNELPKGIEYKKSSNKFHKNILEALYFMKADLIVYWGGSTFENISGLTDPKFYIMNFKLLSNKFLAFGISLGPFENEKDFLQIKKLTEKSSYIGVRDYKSLNFNKKANFTFDLAVLTPEVFPTPFQNPRNKWNIGVNFCQAKNIDEYYNYVKSFCIRESHEIQCVKIFVFNEKAIIDNQLSKKLYYELQSQGIKVNLIPYNLDTKVFLDHFTSIDFLFGTRLHSGIIAYAYNIKFVLNEYHEKCNAFVETINNPIREKDLVDTFSINYIKNVDYSSLISPNELKNVTLEELNNLQFLIEK</sequence>
<comment type="caution">
    <text evidence="2">The sequence shown here is derived from an EMBL/GenBank/DDBJ whole genome shotgun (WGS) entry which is preliminary data.</text>
</comment>
<dbReference type="InterPro" id="IPR007345">
    <property type="entry name" value="Polysacch_pyruvyl_Trfase"/>
</dbReference>
<dbReference type="GO" id="GO:0016740">
    <property type="term" value="F:transferase activity"/>
    <property type="evidence" value="ECO:0007669"/>
    <property type="project" value="UniProtKB-KW"/>
</dbReference>
<evidence type="ECO:0000313" key="3">
    <source>
        <dbReference type="Proteomes" id="UP000527860"/>
    </source>
</evidence>
<reference evidence="3" key="1">
    <citation type="submission" date="2020-04" db="EMBL/GenBank/DDBJ databases">
        <title>Genome analysis and biological profiling of marine Cellulosimicrobium funkei MOSEL-ME6.</title>
        <authorList>
            <person name="Tanveer F."/>
            <person name="Xie Y."/>
            <person name="Shinwari Z.K."/>
        </authorList>
    </citation>
    <scope>NUCLEOTIDE SEQUENCE [LARGE SCALE GENOMIC DNA]</scope>
    <source>
        <strain evidence="3">MOSEL-ME25</strain>
    </source>
</reference>
<protein>
    <submittedName>
        <fullName evidence="2">Polysaccharide pyruvyl transferase family protein</fullName>
    </submittedName>
</protein>
<dbReference type="PANTHER" id="PTHR36836">
    <property type="entry name" value="COLANIC ACID BIOSYNTHESIS PROTEIN WCAK"/>
    <property type="match status" value="1"/>
</dbReference>
<proteinExistence type="predicted"/>
<dbReference type="PANTHER" id="PTHR36836:SF1">
    <property type="entry name" value="COLANIC ACID BIOSYNTHESIS PROTEIN WCAK"/>
    <property type="match status" value="1"/>
</dbReference>
<dbReference type="RefSeq" id="WP_052443615.1">
    <property type="nucleotide sequence ID" value="NZ_JABEVU030000001.1"/>
</dbReference>
<evidence type="ECO:0000313" key="2">
    <source>
        <dbReference type="EMBL" id="MDB0579485.1"/>
    </source>
</evidence>
<keyword evidence="2" id="KW-0808">Transferase</keyword>
<feature type="domain" description="Polysaccharide pyruvyl transferase" evidence="1">
    <location>
        <begin position="13"/>
        <end position="276"/>
    </location>
</feature>
<dbReference type="Proteomes" id="UP000527860">
    <property type="component" value="Unassembled WGS sequence"/>
</dbReference>
<dbReference type="GeneID" id="77844253"/>
<accession>A0ABT4YF85</accession>